<dbReference type="PRINTS" id="PR01546">
    <property type="entry name" value="YEAST73DUF"/>
</dbReference>
<dbReference type="InterPro" id="IPR043972">
    <property type="entry name" value="FUZ/MON1/HPS1_longin_1"/>
</dbReference>
<dbReference type="PANTHER" id="PTHR13027">
    <property type="entry name" value="SAND PROTEIN-RELATED"/>
    <property type="match status" value="1"/>
</dbReference>
<dbReference type="GO" id="GO:0006623">
    <property type="term" value="P:protein targeting to vacuole"/>
    <property type="evidence" value="ECO:0007669"/>
    <property type="project" value="InterPro"/>
</dbReference>
<dbReference type="InterPro" id="IPR004353">
    <property type="entry name" value="Mon1"/>
</dbReference>
<dbReference type="InterPro" id="IPR043971">
    <property type="entry name" value="FUZ/MON1/HPS1_longin_2"/>
</dbReference>
<dbReference type="Pfam" id="PF19036">
    <property type="entry name" value="Fuz_longin_1"/>
    <property type="match status" value="1"/>
</dbReference>
<gene>
    <name evidence="3" type="ORF">PECAL_2P20120</name>
</gene>
<dbReference type="Proteomes" id="UP000789595">
    <property type="component" value="Unassembled WGS sequence"/>
</dbReference>
<organism evidence="3 4">
    <name type="scientific">Pelagomonas calceolata</name>
    <dbReference type="NCBI Taxonomy" id="35677"/>
    <lineage>
        <taxon>Eukaryota</taxon>
        <taxon>Sar</taxon>
        <taxon>Stramenopiles</taxon>
        <taxon>Ochrophyta</taxon>
        <taxon>Pelagophyceae</taxon>
        <taxon>Pelagomonadales</taxon>
        <taxon>Pelagomonadaceae</taxon>
        <taxon>Pelagomonas</taxon>
    </lineage>
</organism>
<dbReference type="Pfam" id="PF19037">
    <property type="entry name" value="Fuz_longin_2"/>
    <property type="match status" value="1"/>
</dbReference>
<evidence type="ECO:0000259" key="1">
    <source>
        <dbReference type="Pfam" id="PF19036"/>
    </source>
</evidence>
<evidence type="ECO:0008006" key="5">
    <source>
        <dbReference type="Google" id="ProtNLM"/>
    </source>
</evidence>
<sequence length="404" mass="42253">MAEALATLSLQEDASKKQKATLYIVSPSGKPVWCSDGGVDPGRLATTSAVVSACVAIASINEIDAGDRKIVIDRRGELIFVASGVRESAAALRRCTAAAHDAVLSSLTDKIHAALKQRPNADVAALLGSAKLVLAGLARSWDRSLSILGPLGLATESVSTVPLERRVRKAIQRELKDAVASLKPVPVVCAALLWKNRLAGLAKPRTVSLETRDVATLVNFLSSQRSALSSGAAAWTPVCLPVLGSQGFLHAYVAGLGDDAVLALVGAAPDAFERFHASRARLEAALLEAGAFQALRDATNDLPPDVCGGCEHAAVVFERDGTKLCLCAPGGDAAASREYDRLVDRCRGERGALACAAAGGRTYACAPRGRYLVFATLRGRVPTAEVVDALAALQERAERSDLIM</sequence>
<proteinExistence type="predicted"/>
<keyword evidence="4" id="KW-1185">Reference proteome</keyword>
<feature type="domain" description="FUZ/MON1/HPS1 second Longin" evidence="2">
    <location>
        <begin position="190"/>
        <end position="274"/>
    </location>
</feature>
<protein>
    <recommendedName>
        <fullName evidence="5">Vacuolar fusion protein MON1 homolog</fullName>
    </recommendedName>
</protein>
<feature type="domain" description="FUZ/MON1/HPS1 first Longin" evidence="1">
    <location>
        <begin position="21"/>
        <end position="129"/>
    </location>
</feature>
<evidence type="ECO:0000313" key="3">
    <source>
        <dbReference type="EMBL" id="CAH0368911.1"/>
    </source>
</evidence>
<evidence type="ECO:0000259" key="2">
    <source>
        <dbReference type="Pfam" id="PF19037"/>
    </source>
</evidence>
<dbReference type="EMBL" id="CAKKNE010000002">
    <property type="protein sequence ID" value="CAH0368911.1"/>
    <property type="molecule type" value="Genomic_DNA"/>
</dbReference>
<dbReference type="PANTHER" id="PTHR13027:SF7">
    <property type="entry name" value="VACUOLAR FUSION PROTEIN MON1 HOMOLOG"/>
    <property type="match status" value="1"/>
</dbReference>
<accession>A0A8J2SJW2</accession>
<dbReference type="GO" id="GO:0016192">
    <property type="term" value="P:vesicle-mediated transport"/>
    <property type="evidence" value="ECO:0007669"/>
    <property type="project" value="InterPro"/>
</dbReference>
<evidence type="ECO:0000313" key="4">
    <source>
        <dbReference type="Proteomes" id="UP000789595"/>
    </source>
</evidence>
<dbReference type="OrthoDB" id="272411at2759"/>
<comment type="caution">
    <text evidence="3">The sequence shown here is derived from an EMBL/GenBank/DDBJ whole genome shotgun (WGS) entry which is preliminary data.</text>
</comment>
<reference evidence="3" key="1">
    <citation type="submission" date="2021-11" db="EMBL/GenBank/DDBJ databases">
        <authorList>
            <consortium name="Genoscope - CEA"/>
            <person name="William W."/>
        </authorList>
    </citation>
    <scope>NUCLEOTIDE SEQUENCE</scope>
</reference>
<dbReference type="AlphaFoldDB" id="A0A8J2SJW2"/>
<name>A0A8J2SJW2_9STRA</name>